<sequence>MKGGNLMNGIRLKKLATFVATLELSIVEESFIERPPPQAREVFIVQRLWNRIKDFIGKKDADEIEQEMELWFSEIAEIPGILDEIWDRYGSDEGFFAFLRSTFLTFGAG</sequence>
<comment type="caution">
    <text evidence="1">The sequence shown here is derived from an EMBL/GenBank/DDBJ whole genome shotgun (WGS) entry which is preliminary data.</text>
</comment>
<protein>
    <submittedName>
        <fullName evidence="1">Uncharacterized protein</fullName>
    </submittedName>
</protein>
<gene>
    <name evidence="1" type="ORF">A2731_00585</name>
</gene>
<accession>A0A1G1XTP9</accession>
<dbReference type="EMBL" id="MHIC01000049">
    <property type="protein sequence ID" value="OGY43344.1"/>
    <property type="molecule type" value="Genomic_DNA"/>
</dbReference>
<evidence type="ECO:0000313" key="2">
    <source>
        <dbReference type="Proteomes" id="UP000176241"/>
    </source>
</evidence>
<proteinExistence type="predicted"/>
<name>A0A1G1XTP9_9BACT</name>
<dbReference type="AlphaFoldDB" id="A0A1G1XTP9"/>
<reference evidence="1 2" key="1">
    <citation type="journal article" date="2016" name="Nat. Commun.">
        <title>Thousands of microbial genomes shed light on interconnected biogeochemical processes in an aquifer system.</title>
        <authorList>
            <person name="Anantharaman K."/>
            <person name="Brown C.T."/>
            <person name="Hug L.A."/>
            <person name="Sharon I."/>
            <person name="Castelle C.J."/>
            <person name="Probst A.J."/>
            <person name="Thomas B.C."/>
            <person name="Singh A."/>
            <person name="Wilkins M.J."/>
            <person name="Karaoz U."/>
            <person name="Brodie E.L."/>
            <person name="Williams K.H."/>
            <person name="Hubbard S.S."/>
            <person name="Banfield J.F."/>
        </authorList>
    </citation>
    <scope>NUCLEOTIDE SEQUENCE [LARGE SCALE GENOMIC DNA]</scope>
</reference>
<organism evidence="1 2">
    <name type="scientific">Candidatus Buchananbacteria bacterium RIFCSPHIGHO2_01_FULL_39_8</name>
    <dbReference type="NCBI Taxonomy" id="1797533"/>
    <lineage>
        <taxon>Bacteria</taxon>
        <taxon>Candidatus Buchananiibacteriota</taxon>
    </lineage>
</organism>
<evidence type="ECO:0000313" key="1">
    <source>
        <dbReference type="EMBL" id="OGY43344.1"/>
    </source>
</evidence>
<dbReference type="Proteomes" id="UP000176241">
    <property type="component" value="Unassembled WGS sequence"/>
</dbReference>